<proteinExistence type="predicted"/>
<protein>
    <submittedName>
        <fullName evidence="1">Uncharacterized protein</fullName>
    </submittedName>
</protein>
<reference evidence="1" key="1">
    <citation type="submission" date="2023-10" db="EMBL/GenBank/DDBJ databases">
        <authorList>
            <person name="Chen Y."/>
            <person name="Shah S."/>
            <person name="Dougan E. K."/>
            <person name="Thang M."/>
            <person name="Chan C."/>
        </authorList>
    </citation>
    <scope>NUCLEOTIDE SEQUENCE [LARGE SCALE GENOMIC DNA]</scope>
</reference>
<sequence>MSMRRASWTWPARHTFVTKEGYELNMTEACPMDVAAMLRKDVQSKLWEDWTKAEEYQSLSPAPLLRLQAQADWQTVAEQQDTNMLWTRGRVRTPEADWTFVGIGEDQYYGQVVQGDEDYFAGDIVCDGSKLGYSDWAQTGWAAMSLTDEGSAKMQLWGPLPCPLPIHRRVKRAEMWASLKVLERMMPPGRIYTGHKAIKGILGGSQKGEWWYTSWKRPHADIWKRIWHKVKDLDLDVGCVSPREWDNV</sequence>
<accession>A0ABN9S232</accession>
<organism evidence="1 2">
    <name type="scientific">Prorocentrum cordatum</name>
    <dbReference type="NCBI Taxonomy" id="2364126"/>
    <lineage>
        <taxon>Eukaryota</taxon>
        <taxon>Sar</taxon>
        <taxon>Alveolata</taxon>
        <taxon>Dinophyceae</taxon>
        <taxon>Prorocentrales</taxon>
        <taxon>Prorocentraceae</taxon>
        <taxon>Prorocentrum</taxon>
    </lineage>
</organism>
<gene>
    <name evidence="1" type="ORF">PCOR1329_LOCUS24770</name>
</gene>
<evidence type="ECO:0000313" key="1">
    <source>
        <dbReference type="EMBL" id="CAK0824341.1"/>
    </source>
</evidence>
<dbReference type="EMBL" id="CAUYUJ010008568">
    <property type="protein sequence ID" value="CAK0824341.1"/>
    <property type="molecule type" value="Genomic_DNA"/>
</dbReference>
<dbReference type="Proteomes" id="UP001189429">
    <property type="component" value="Unassembled WGS sequence"/>
</dbReference>
<keyword evidence="2" id="KW-1185">Reference proteome</keyword>
<evidence type="ECO:0000313" key="2">
    <source>
        <dbReference type="Proteomes" id="UP001189429"/>
    </source>
</evidence>
<name>A0ABN9S232_9DINO</name>
<comment type="caution">
    <text evidence="1">The sequence shown here is derived from an EMBL/GenBank/DDBJ whole genome shotgun (WGS) entry which is preliminary data.</text>
</comment>